<accession>A0A9Q0CLT4</accession>
<organism evidence="1 2">
    <name type="scientific">Rhynchospora breviuscula</name>
    <dbReference type="NCBI Taxonomy" id="2022672"/>
    <lineage>
        <taxon>Eukaryota</taxon>
        <taxon>Viridiplantae</taxon>
        <taxon>Streptophyta</taxon>
        <taxon>Embryophyta</taxon>
        <taxon>Tracheophyta</taxon>
        <taxon>Spermatophyta</taxon>
        <taxon>Magnoliopsida</taxon>
        <taxon>Liliopsida</taxon>
        <taxon>Poales</taxon>
        <taxon>Cyperaceae</taxon>
        <taxon>Cyperoideae</taxon>
        <taxon>Rhynchosporeae</taxon>
        <taxon>Rhynchospora</taxon>
    </lineage>
</organism>
<evidence type="ECO:0000313" key="2">
    <source>
        <dbReference type="Proteomes" id="UP001151287"/>
    </source>
</evidence>
<dbReference type="OrthoDB" id="691840at2759"/>
<reference evidence="1" key="1">
    <citation type="journal article" date="2022" name="Cell">
        <title>Repeat-based holocentromeres influence genome architecture and karyotype evolution.</title>
        <authorList>
            <person name="Hofstatter P.G."/>
            <person name="Thangavel G."/>
            <person name="Lux T."/>
            <person name="Neumann P."/>
            <person name="Vondrak T."/>
            <person name="Novak P."/>
            <person name="Zhang M."/>
            <person name="Costa L."/>
            <person name="Castellani M."/>
            <person name="Scott A."/>
            <person name="Toegelov H."/>
            <person name="Fuchs J."/>
            <person name="Mata-Sucre Y."/>
            <person name="Dias Y."/>
            <person name="Vanzela A.L.L."/>
            <person name="Huettel B."/>
            <person name="Almeida C.C.S."/>
            <person name="Simkova H."/>
            <person name="Souza G."/>
            <person name="Pedrosa-Harand A."/>
            <person name="Macas J."/>
            <person name="Mayer K.F.X."/>
            <person name="Houben A."/>
            <person name="Marques A."/>
        </authorList>
    </citation>
    <scope>NUCLEOTIDE SEQUENCE</scope>
    <source>
        <strain evidence="1">RhyBre1mFocal</strain>
    </source>
</reference>
<dbReference type="EMBL" id="JAMQYH010000002">
    <property type="protein sequence ID" value="KAJ1696354.1"/>
    <property type="molecule type" value="Genomic_DNA"/>
</dbReference>
<name>A0A9Q0CLT4_9POAL</name>
<gene>
    <name evidence="1" type="ORF">LUZ63_004866</name>
</gene>
<proteinExistence type="predicted"/>
<evidence type="ECO:0000313" key="1">
    <source>
        <dbReference type="EMBL" id="KAJ1696354.1"/>
    </source>
</evidence>
<dbReference type="Proteomes" id="UP001151287">
    <property type="component" value="Unassembled WGS sequence"/>
</dbReference>
<dbReference type="AlphaFoldDB" id="A0A9Q0CLT4"/>
<dbReference type="PANTHER" id="PTHR31509">
    <property type="entry name" value="BPS1-LIKE PROTEIN"/>
    <property type="match status" value="1"/>
</dbReference>
<sequence>MNPSSSSLNSFYSSLARGLDGLDHSASPHLFSLQFMQNSLSLLRSTHTQLTQLVKRLHLPAGEAWLDEYMDESTRLWEVCDVLKLGMSGMENYCTNVSHLVSLMEDLIRNGGSIHSHIGRQVTRSIAGCRREATSLEEENRVLAETRLDMLPLQRSDDVYPTESRLNGFNGFRGVLYAMRSASSFLLTILTWGLVHWCPNLGPTFNGLGSFGSAYMSSIERLHQRVRIEIEQTTDRPGILLYEFQTVRAIIQEMERNGGDRMEISENVNGLKMWIGLLRNGCENLVGQLDDLFDEIVEGRKLLLDLCSNR</sequence>
<protein>
    <submittedName>
        <fullName evidence="1">Uncharacterized protein</fullName>
    </submittedName>
</protein>
<comment type="caution">
    <text evidence="1">The sequence shown here is derived from an EMBL/GenBank/DDBJ whole genome shotgun (WGS) entry which is preliminary data.</text>
</comment>
<keyword evidence="2" id="KW-1185">Reference proteome</keyword>